<protein>
    <submittedName>
        <fullName evidence="3">Tetratricopeptide repeat protein</fullName>
    </submittedName>
</protein>
<feature type="repeat" description="TPR" evidence="1">
    <location>
        <begin position="73"/>
        <end position="106"/>
    </location>
</feature>
<dbReference type="PROSITE" id="PS50005">
    <property type="entry name" value="TPR"/>
    <property type="match status" value="1"/>
</dbReference>
<dbReference type="Pfam" id="PF13432">
    <property type="entry name" value="TPR_16"/>
    <property type="match status" value="1"/>
</dbReference>
<dbReference type="SUPFAM" id="SSF48452">
    <property type="entry name" value="TPR-like"/>
    <property type="match status" value="1"/>
</dbReference>
<name>A0A9D9EMW2_9SPIR</name>
<dbReference type="PROSITE" id="PS51257">
    <property type="entry name" value="PROKAR_LIPOPROTEIN"/>
    <property type="match status" value="1"/>
</dbReference>
<dbReference type="InterPro" id="IPR019734">
    <property type="entry name" value="TPR_rpt"/>
</dbReference>
<evidence type="ECO:0000256" key="2">
    <source>
        <dbReference type="SAM" id="MobiDB-lite"/>
    </source>
</evidence>
<sequence length="215" mass="23066">MSRRVSAAQAAFAALRICALALGFLLVSCVSGSDRQALAAEYLLLADGYAGLEDYEKALFFYERAAEDPALQNTAQYGMGRMYALSGNWDEAVRLFAGLYAQDPENEILVSSYAYALASSGNIDESLRLYRALRDSRPDDARLAADYVELLFAAGKYAEAEAEAESVRAEFPDSGEIATLEDLEERIAEALGTAESAPDAAGTEAESAVSGEPEE</sequence>
<comment type="caution">
    <text evidence="3">The sequence shown here is derived from an EMBL/GenBank/DDBJ whole genome shotgun (WGS) entry which is preliminary data.</text>
</comment>
<reference evidence="3" key="2">
    <citation type="journal article" date="2021" name="PeerJ">
        <title>Extensive microbial diversity within the chicken gut microbiome revealed by metagenomics and culture.</title>
        <authorList>
            <person name="Gilroy R."/>
            <person name="Ravi A."/>
            <person name="Getino M."/>
            <person name="Pursley I."/>
            <person name="Horton D.L."/>
            <person name="Alikhan N.F."/>
            <person name="Baker D."/>
            <person name="Gharbi K."/>
            <person name="Hall N."/>
            <person name="Watson M."/>
            <person name="Adriaenssens E.M."/>
            <person name="Foster-Nyarko E."/>
            <person name="Jarju S."/>
            <person name="Secka A."/>
            <person name="Antonio M."/>
            <person name="Oren A."/>
            <person name="Chaudhuri R.R."/>
            <person name="La Ragione R."/>
            <person name="Hildebrand F."/>
            <person name="Pallen M.J."/>
        </authorList>
    </citation>
    <scope>NUCLEOTIDE SEQUENCE</scope>
    <source>
        <strain evidence="3">B3-4054</strain>
    </source>
</reference>
<gene>
    <name evidence="3" type="ORF">IAA96_01990</name>
</gene>
<reference evidence="3" key="1">
    <citation type="submission" date="2020-10" db="EMBL/GenBank/DDBJ databases">
        <authorList>
            <person name="Gilroy R."/>
        </authorList>
    </citation>
    <scope>NUCLEOTIDE SEQUENCE</scope>
    <source>
        <strain evidence="3">B3-4054</strain>
    </source>
</reference>
<accession>A0A9D9EMW2</accession>
<feature type="region of interest" description="Disordered" evidence="2">
    <location>
        <begin position="189"/>
        <end position="215"/>
    </location>
</feature>
<keyword evidence="1" id="KW-0802">TPR repeat</keyword>
<dbReference type="Gene3D" id="1.25.40.10">
    <property type="entry name" value="Tetratricopeptide repeat domain"/>
    <property type="match status" value="1"/>
</dbReference>
<dbReference type="Proteomes" id="UP000823616">
    <property type="component" value="Unassembled WGS sequence"/>
</dbReference>
<dbReference type="InterPro" id="IPR011990">
    <property type="entry name" value="TPR-like_helical_dom_sf"/>
</dbReference>
<dbReference type="Pfam" id="PF14559">
    <property type="entry name" value="TPR_19"/>
    <property type="match status" value="1"/>
</dbReference>
<organism evidence="3 4">
    <name type="scientific">Candidatus Avitreponema avistercoris</name>
    <dbReference type="NCBI Taxonomy" id="2840705"/>
    <lineage>
        <taxon>Bacteria</taxon>
        <taxon>Pseudomonadati</taxon>
        <taxon>Spirochaetota</taxon>
        <taxon>Spirochaetia</taxon>
        <taxon>Spirochaetales</taxon>
        <taxon>Candidatus Avitreponema</taxon>
    </lineage>
</organism>
<evidence type="ECO:0000313" key="4">
    <source>
        <dbReference type="Proteomes" id="UP000823616"/>
    </source>
</evidence>
<evidence type="ECO:0000256" key="1">
    <source>
        <dbReference type="PROSITE-ProRule" id="PRU00339"/>
    </source>
</evidence>
<dbReference type="AlphaFoldDB" id="A0A9D9EMW2"/>
<dbReference type="EMBL" id="JADIMS010000036">
    <property type="protein sequence ID" value="MBO8449858.1"/>
    <property type="molecule type" value="Genomic_DNA"/>
</dbReference>
<evidence type="ECO:0000313" key="3">
    <source>
        <dbReference type="EMBL" id="MBO8449858.1"/>
    </source>
</evidence>
<proteinExistence type="predicted"/>